<organism evidence="1 3">
    <name type="scientific">Enterococcus raffinosus ATCC 49464</name>
    <dbReference type="NCBI Taxonomy" id="1158602"/>
    <lineage>
        <taxon>Bacteria</taxon>
        <taxon>Bacillati</taxon>
        <taxon>Bacillota</taxon>
        <taxon>Bacilli</taxon>
        <taxon>Lactobacillales</taxon>
        <taxon>Enterococcaceae</taxon>
        <taxon>Enterococcus</taxon>
    </lineage>
</organism>
<dbReference type="Proteomes" id="UP000014158">
    <property type="component" value="Unassembled WGS sequence"/>
</dbReference>
<dbReference type="Proteomes" id="UP000013877">
    <property type="component" value="Unassembled WGS sequence"/>
</dbReference>
<dbReference type="PATRIC" id="fig|1158602.3.peg.3911"/>
<comment type="caution">
    <text evidence="1">The sequence shown here is derived from an EMBL/GenBank/DDBJ whole genome shotgun (WGS) entry which is preliminary data.</text>
</comment>
<name>R2NPY4_9ENTE</name>
<dbReference type="eggNOG" id="ENOG5033MF8">
    <property type="taxonomic scope" value="Bacteria"/>
</dbReference>
<protein>
    <submittedName>
        <fullName evidence="1">Uncharacterized protein</fullName>
    </submittedName>
</protein>
<reference evidence="1 3" key="1">
    <citation type="submission" date="2013-02" db="EMBL/GenBank/DDBJ databases">
        <title>The Genome Sequence of Enterococcus raffinosus ATCC_49464.</title>
        <authorList>
            <consortium name="The Broad Institute Genome Sequencing Platform"/>
            <consortium name="The Broad Institute Genome Sequencing Center for Infectious Disease"/>
            <person name="Earl A.M."/>
            <person name="Gilmore M.S."/>
            <person name="Lebreton F."/>
            <person name="Walker B."/>
            <person name="Young S.K."/>
            <person name="Zeng Q."/>
            <person name="Gargeya S."/>
            <person name="Fitzgerald M."/>
            <person name="Haas B."/>
            <person name="Abouelleil A."/>
            <person name="Alvarado L."/>
            <person name="Arachchi H.M."/>
            <person name="Berlin A.M."/>
            <person name="Chapman S.B."/>
            <person name="Dewar J."/>
            <person name="Goldberg J."/>
            <person name="Griggs A."/>
            <person name="Gujja S."/>
            <person name="Hansen M."/>
            <person name="Howarth C."/>
            <person name="Imamovic A."/>
            <person name="Larimer J."/>
            <person name="McCowan C."/>
            <person name="Murphy C."/>
            <person name="Neiman D."/>
            <person name="Pearson M."/>
            <person name="Priest M."/>
            <person name="Roberts A."/>
            <person name="Saif S."/>
            <person name="Shea T."/>
            <person name="Sisk P."/>
            <person name="Sykes S."/>
            <person name="Wortman J."/>
            <person name="Nusbaum C."/>
            <person name="Birren B."/>
        </authorList>
    </citation>
    <scope>NUCLEOTIDE SEQUENCE [LARGE SCALE GENOMIC DNA]</scope>
    <source>
        <strain evidence="1 3">ATCC 49464</strain>
    </source>
</reference>
<dbReference type="AlphaFoldDB" id="R2NPY4"/>
<dbReference type="HOGENOM" id="CLU_182135_1_0_9"/>
<gene>
    <name evidence="2" type="ORF">I590_00648</name>
    <name evidence="1" type="ORF">UAK_03907</name>
</gene>
<dbReference type="EMBL" id="AJAL01000021">
    <property type="protein sequence ID" value="EOH74087.1"/>
    <property type="molecule type" value="Genomic_DNA"/>
</dbReference>
<evidence type="ECO:0000313" key="2">
    <source>
        <dbReference type="EMBL" id="EOT82223.1"/>
    </source>
</evidence>
<sequence>MKKRCKELRRKKERGVSNEEFMDKSKEFFEEADSIVVVGVNPDGIISTFYTQSTSLNAIGMMEVAKSQLISEMEV</sequence>
<proteinExistence type="predicted"/>
<dbReference type="EMBL" id="ASWF01000001">
    <property type="protein sequence ID" value="EOT82223.1"/>
    <property type="molecule type" value="Genomic_DNA"/>
</dbReference>
<evidence type="ECO:0000313" key="3">
    <source>
        <dbReference type="Proteomes" id="UP000013877"/>
    </source>
</evidence>
<keyword evidence="4" id="KW-1185">Reference proteome</keyword>
<evidence type="ECO:0000313" key="1">
    <source>
        <dbReference type="EMBL" id="EOH74087.1"/>
    </source>
</evidence>
<reference evidence="2 4" key="2">
    <citation type="submission" date="2013-03" db="EMBL/GenBank/DDBJ databases">
        <title>The Genome Sequence of Enterococcus raffinosus ATCC_49464 (PacBio/Illumina hybrid assembly).</title>
        <authorList>
            <consortium name="The Broad Institute Genomics Platform"/>
            <consortium name="The Broad Institute Genome Sequencing Center for Infectious Disease"/>
            <person name="Earl A."/>
            <person name="Russ C."/>
            <person name="Gilmore M."/>
            <person name="Surin D."/>
            <person name="Walker B."/>
            <person name="Young S."/>
            <person name="Zeng Q."/>
            <person name="Gargeya S."/>
            <person name="Fitzgerald M."/>
            <person name="Haas B."/>
            <person name="Abouelleil A."/>
            <person name="Allen A.W."/>
            <person name="Alvarado L."/>
            <person name="Arachchi H.M."/>
            <person name="Berlin A.M."/>
            <person name="Chapman S.B."/>
            <person name="Gainer-Dewar J."/>
            <person name="Goldberg J."/>
            <person name="Griggs A."/>
            <person name="Gujja S."/>
            <person name="Hansen M."/>
            <person name="Howarth C."/>
            <person name="Imamovic A."/>
            <person name="Ireland A."/>
            <person name="Larimer J."/>
            <person name="McCowan C."/>
            <person name="Murphy C."/>
            <person name="Pearson M."/>
            <person name="Poon T.W."/>
            <person name="Priest M."/>
            <person name="Roberts A."/>
            <person name="Saif S."/>
            <person name="Shea T."/>
            <person name="Sisk P."/>
            <person name="Sykes S."/>
            <person name="Wortman J."/>
            <person name="Nusbaum C."/>
            <person name="Birren B."/>
        </authorList>
    </citation>
    <scope>NUCLEOTIDE SEQUENCE [LARGE SCALE GENOMIC DNA]</scope>
    <source>
        <strain evidence="2 4">ATCC 49464</strain>
    </source>
</reference>
<accession>R2NPY4</accession>
<dbReference type="OrthoDB" id="2186119at2"/>
<evidence type="ECO:0000313" key="4">
    <source>
        <dbReference type="Proteomes" id="UP000014158"/>
    </source>
</evidence>
<dbReference type="RefSeq" id="WP_010747070.1">
    <property type="nucleotide sequence ID" value="NZ_ASWF01000001.1"/>
</dbReference>